<sequence>MYIKYMMYKMVSHNLLLGWSVFSECIVLILFWCQTAHADMSVPKAPPTVFNSVYPAHPLCLFSHSDSGRMCAACITFEAVVITKKHSPKCDMSNACYFHLQISTPD</sequence>
<protein>
    <submittedName>
        <fullName evidence="1">LO1a</fullName>
    </submittedName>
</protein>
<dbReference type="EMBL" id="BK011017">
    <property type="protein sequence ID" value="DAC81160.1"/>
    <property type="molecule type" value="Genomic_DNA"/>
</dbReference>
<proteinExistence type="predicted"/>
<reference evidence="1" key="1">
    <citation type="journal article" date="2020" name="J. ISSAAS">
        <title>Identification of Adomavirus Virion Proteins.</title>
        <authorList>
            <person name="Welch N.L."/>
            <person name="Tisza M.J."/>
            <person name="Starrett G.J."/>
            <person name="Belford A.K."/>
            <person name="Pastrana D.V."/>
            <person name="Pang Y.-Y.S."/>
            <person name="Schiller J.T."/>
            <person name="An P."/>
            <person name="Cantolupo P.G."/>
            <person name="Pipas J.M."/>
            <person name="Koda S."/>
            <person name="Subramaniam K."/>
            <person name="Waltzek T.B."/>
            <person name="Bian C."/>
            <person name="Shi Q."/>
            <person name="Ruan Z."/>
            <person name="Ng T.F.F."/>
            <person name="Buck C.B."/>
        </authorList>
    </citation>
    <scope>NUCLEOTIDE SEQUENCE</scope>
    <source>
        <strain evidence="1">4332</strain>
    </source>
</reference>
<evidence type="ECO:0000313" key="1">
    <source>
        <dbReference type="EMBL" id="DAC81160.1"/>
    </source>
</evidence>
<name>A0A6F9EY53_9VIRU</name>
<accession>A0A6F9EY53</accession>
<organism evidence="1">
    <name type="scientific">Carp adomavirus</name>
    <dbReference type="NCBI Taxonomy" id="2609874"/>
    <lineage>
        <taxon>Viruses</taxon>
        <taxon>Adomaviruses</taxon>
    </lineage>
</organism>